<reference evidence="3" key="2">
    <citation type="submission" date="2015-01" db="EMBL/GenBank/DDBJ databases">
        <title>Evolutionary Origins and Diversification of the Mycorrhizal Mutualists.</title>
        <authorList>
            <consortium name="DOE Joint Genome Institute"/>
            <consortium name="Mycorrhizal Genomics Consortium"/>
            <person name="Kohler A."/>
            <person name="Kuo A."/>
            <person name="Nagy L.G."/>
            <person name="Floudas D."/>
            <person name="Copeland A."/>
            <person name="Barry K.W."/>
            <person name="Cichocki N."/>
            <person name="Veneault-Fourrey C."/>
            <person name="LaButti K."/>
            <person name="Lindquist E.A."/>
            <person name="Lipzen A."/>
            <person name="Lundell T."/>
            <person name="Morin E."/>
            <person name="Murat C."/>
            <person name="Riley R."/>
            <person name="Ohm R."/>
            <person name="Sun H."/>
            <person name="Tunlid A."/>
            <person name="Henrissat B."/>
            <person name="Grigoriev I.V."/>
            <person name="Hibbett D.S."/>
            <person name="Martin F."/>
        </authorList>
    </citation>
    <scope>NUCLEOTIDE SEQUENCE [LARGE SCALE GENOMIC DNA]</scope>
    <source>
        <strain evidence="3">MAFF 305830</strain>
    </source>
</reference>
<gene>
    <name evidence="2" type="ORF">M408DRAFT_330469</name>
</gene>
<sequence>MAALPWFAGQTTPLGRLGSLSNPHETQDTEMLAHMEEAPIQDTNAGVLIAAHKDVESSTRETRRLKSGSNAPAPGTSTSPNTSKKNYVNKTDTVRSKEEFDPENIYPYERDAMRMWHGNHPLKRTSSLVKYWAEFRRENSVGRDREIEEWVMLDQYHEITRSTIVPAESRPKRHPPQRATKEKTAQSGRRNPPRTNKGGELVWLTLKDGRSALNGSPKATHQRSKRL</sequence>
<feature type="compositionally biased region" description="Polar residues" evidence="1">
    <location>
        <begin position="9"/>
        <end position="24"/>
    </location>
</feature>
<dbReference type="EMBL" id="KN824304">
    <property type="protein sequence ID" value="KIM26715.1"/>
    <property type="molecule type" value="Genomic_DNA"/>
</dbReference>
<dbReference type="HOGENOM" id="CLU_1222232_0_0_1"/>
<feature type="region of interest" description="Disordered" evidence="1">
    <location>
        <begin position="1"/>
        <end position="24"/>
    </location>
</feature>
<keyword evidence="3" id="KW-1185">Reference proteome</keyword>
<feature type="compositionally biased region" description="Basic and acidic residues" evidence="1">
    <location>
        <begin position="54"/>
        <end position="64"/>
    </location>
</feature>
<evidence type="ECO:0000313" key="2">
    <source>
        <dbReference type="EMBL" id="KIM26715.1"/>
    </source>
</evidence>
<proteinExistence type="predicted"/>
<reference evidence="2 3" key="1">
    <citation type="submission" date="2014-04" db="EMBL/GenBank/DDBJ databases">
        <authorList>
            <consortium name="DOE Joint Genome Institute"/>
            <person name="Kuo A."/>
            <person name="Zuccaro A."/>
            <person name="Kohler A."/>
            <person name="Nagy L.G."/>
            <person name="Floudas D."/>
            <person name="Copeland A."/>
            <person name="Barry K.W."/>
            <person name="Cichocki N."/>
            <person name="Veneault-Fourrey C."/>
            <person name="LaButti K."/>
            <person name="Lindquist E.A."/>
            <person name="Lipzen A."/>
            <person name="Lundell T."/>
            <person name="Morin E."/>
            <person name="Murat C."/>
            <person name="Sun H."/>
            <person name="Tunlid A."/>
            <person name="Henrissat B."/>
            <person name="Grigoriev I.V."/>
            <person name="Hibbett D.S."/>
            <person name="Martin F."/>
            <person name="Nordberg H.P."/>
            <person name="Cantor M.N."/>
            <person name="Hua S.X."/>
        </authorList>
    </citation>
    <scope>NUCLEOTIDE SEQUENCE [LARGE SCALE GENOMIC DNA]</scope>
    <source>
        <strain evidence="2 3">MAFF 305830</strain>
    </source>
</reference>
<dbReference type="AlphaFoldDB" id="A0A0C3AQ70"/>
<feature type="non-terminal residue" evidence="2">
    <location>
        <position position="227"/>
    </location>
</feature>
<name>A0A0C3AQ70_SERVB</name>
<protein>
    <submittedName>
        <fullName evidence="2">Uncharacterized protein</fullName>
    </submittedName>
</protein>
<dbReference type="Proteomes" id="UP000054097">
    <property type="component" value="Unassembled WGS sequence"/>
</dbReference>
<evidence type="ECO:0000256" key="1">
    <source>
        <dbReference type="SAM" id="MobiDB-lite"/>
    </source>
</evidence>
<accession>A0A0C3AQ70</accession>
<feature type="region of interest" description="Disordered" evidence="1">
    <location>
        <begin position="54"/>
        <end position="98"/>
    </location>
</feature>
<feature type="compositionally biased region" description="Polar residues" evidence="1">
    <location>
        <begin position="67"/>
        <end position="91"/>
    </location>
</feature>
<feature type="region of interest" description="Disordered" evidence="1">
    <location>
        <begin position="162"/>
        <end position="227"/>
    </location>
</feature>
<evidence type="ECO:0000313" key="3">
    <source>
        <dbReference type="Proteomes" id="UP000054097"/>
    </source>
</evidence>
<organism evidence="2 3">
    <name type="scientific">Serendipita vermifera MAFF 305830</name>
    <dbReference type="NCBI Taxonomy" id="933852"/>
    <lineage>
        <taxon>Eukaryota</taxon>
        <taxon>Fungi</taxon>
        <taxon>Dikarya</taxon>
        <taxon>Basidiomycota</taxon>
        <taxon>Agaricomycotina</taxon>
        <taxon>Agaricomycetes</taxon>
        <taxon>Sebacinales</taxon>
        <taxon>Serendipitaceae</taxon>
        <taxon>Serendipita</taxon>
    </lineage>
</organism>